<protein>
    <submittedName>
        <fullName evidence="1">Uncharacterized protein</fullName>
    </submittedName>
</protein>
<name>A0A381XV23_9ZZZZ</name>
<dbReference type="AlphaFoldDB" id="A0A381XV23"/>
<evidence type="ECO:0000313" key="1">
    <source>
        <dbReference type="EMBL" id="SVA68047.1"/>
    </source>
</evidence>
<proteinExistence type="predicted"/>
<reference evidence="1" key="1">
    <citation type="submission" date="2018-05" db="EMBL/GenBank/DDBJ databases">
        <authorList>
            <person name="Lanie J.A."/>
            <person name="Ng W.-L."/>
            <person name="Kazmierczak K.M."/>
            <person name="Andrzejewski T.M."/>
            <person name="Davidsen T.M."/>
            <person name="Wayne K.J."/>
            <person name="Tettelin H."/>
            <person name="Glass J.I."/>
            <person name="Rusch D."/>
            <person name="Podicherti R."/>
            <person name="Tsui H.-C.T."/>
            <person name="Winkler M.E."/>
        </authorList>
    </citation>
    <scope>NUCLEOTIDE SEQUENCE</scope>
</reference>
<dbReference type="EMBL" id="UINC01016326">
    <property type="protein sequence ID" value="SVA68047.1"/>
    <property type="molecule type" value="Genomic_DNA"/>
</dbReference>
<accession>A0A381XV23</accession>
<gene>
    <name evidence="1" type="ORF">METZ01_LOCUS120901</name>
</gene>
<organism evidence="1">
    <name type="scientific">marine metagenome</name>
    <dbReference type="NCBI Taxonomy" id="408172"/>
    <lineage>
        <taxon>unclassified sequences</taxon>
        <taxon>metagenomes</taxon>
        <taxon>ecological metagenomes</taxon>
    </lineage>
</organism>
<sequence>MDFVELQPDFLIRMLPAKSDVAA</sequence>